<dbReference type="PANTHER" id="PTHR11132">
    <property type="entry name" value="SOLUTE CARRIER FAMILY 35"/>
    <property type="match status" value="1"/>
</dbReference>
<dbReference type="InterPro" id="IPR013657">
    <property type="entry name" value="SCL35B1-4/HUT1"/>
</dbReference>
<name>A0A2T3AA18_9PEZI</name>
<gene>
    <name evidence="14" type="ORF">BD289DRAFT_367026</name>
</gene>
<keyword evidence="9 12" id="KW-0333">Golgi apparatus</keyword>
<protein>
    <recommendedName>
        <fullName evidence="12">GDP-mannose transporter</fullName>
        <shortName evidence="12">GMT</shortName>
    </recommendedName>
</protein>
<dbReference type="SUPFAM" id="SSF103481">
    <property type="entry name" value="Multidrug resistance efflux transporter EmrE"/>
    <property type="match status" value="1"/>
</dbReference>
<keyword evidence="10 12" id="KW-0472">Membrane</keyword>
<reference evidence="14 15" key="1">
    <citation type="journal article" date="2018" name="Mycol. Prog.">
        <title>Coniella lustricola, a new species from submerged detritus.</title>
        <authorList>
            <person name="Raudabaugh D.B."/>
            <person name="Iturriaga T."/>
            <person name="Carver A."/>
            <person name="Mondo S."/>
            <person name="Pangilinan J."/>
            <person name="Lipzen A."/>
            <person name="He G."/>
            <person name="Amirebrahimi M."/>
            <person name="Grigoriev I.V."/>
            <person name="Miller A.N."/>
        </authorList>
    </citation>
    <scope>NUCLEOTIDE SEQUENCE [LARGE SCALE GENOMIC DNA]</scope>
    <source>
        <strain evidence="14 15">B22-T-1</strain>
    </source>
</reference>
<dbReference type="GO" id="GO:0000139">
    <property type="term" value="C:Golgi membrane"/>
    <property type="evidence" value="ECO:0007669"/>
    <property type="project" value="UniProtKB-SubCell"/>
</dbReference>
<dbReference type="InParanoid" id="A0A2T3AA18"/>
<evidence type="ECO:0000256" key="1">
    <source>
        <dbReference type="ARBA" id="ARBA00003420"/>
    </source>
</evidence>
<feature type="transmembrane region" description="Helical" evidence="12">
    <location>
        <begin position="258"/>
        <end position="277"/>
    </location>
</feature>
<keyword evidence="11 12" id="KW-0968">Cytoplasmic vesicle</keyword>
<proteinExistence type="inferred from homology"/>
<comment type="function">
    <text evidence="1 12">Involved in the import of GDP-mannose from the cytoplasm into the Golgi lumen.</text>
</comment>
<evidence type="ECO:0000256" key="7">
    <source>
        <dbReference type="ARBA" id="ARBA00022692"/>
    </source>
</evidence>
<dbReference type="FunCoup" id="A0A2T3AA18">
    <property type="interactions" value="562"/>
</dbReference>
<comment type="similarity">
    <text evidence="3 12">Belongs to the TPT transporter family. SLC35D subfamily.</text>
</comment>
<keyword evidence="5 12" id="KW-0813">Transport</keyword>
<feature type="transmembrane region" description="Helical" evidence="12">
    <location>
        <begin position="68"/>
        <end position="86"/>
    </location>
</feature>
<feature type="transmembrane region" description="Helical" evidence="12">
    <location>
        <begin position="93"/>
        <end position="116"/>
    </location>
</feature>
<evidence type="ECO:0000256" key="13">
    <source>
        <dbReference type="SAM" id="MobiDB-lite"/>
    </source>
</evidence>
<evidence type="ECO:0000256" key="6">
    <source>
        <dbReference type="ARBA" id="ARBA00022597"/>
    </source>
</evidence>
<dbReference type="InterPro" id="IPR037185">
    <property type="entry name" value="EmrE-like"/>
</dbReference>
<keyword evidence="7 12" id="KW-0812">Transmembrane</keyword>
<feature type="transmembrane region" description="Helical" evidence="12">
    <location>
        <begin position="223"/>
        <end position="242"/>
    </location>
</feature>
<evidence type="ECO:0000256" key="11">
    <source>
        <dbReference type="ARBA" id="ARBA00023329"/>
    </source>
</evidence>
<keyword evidence="8 12" id="KW-1133">Transmembrane helix</keyword>
<evidence type="ECO:0000256" key="4">
    <source>
        <dbReference type="ARBA" id="ARBA00011182"/>
    </source>
</evidence>
<feature type="compositionally biased region" description="Low complexity" evidence="13">
    <location>
        <begin position="41"/>
        <end position="54"/>
    </location>
</feature>
<evidence type="ECO:0000313" key="14">
    <source>
        <dbReference type="EMBL" id="PSR88500.1"/>
    </source>
</evidence>
<evidence type="ECO:0000256" key="10">
    <source>
        <dbReference type="ARBA" id="ARBA00023136"/>
    </source>
</evidence>
<comment type="subcellular location">
    <subcellularLocation>
        <location evidence="2 12">Cytoplasmic vesicle membrane</location>
        <topology evidence="2 12">Multi-pass membrane protein</topology>
    </subcellularLocation>
    <subcellularLocation>
        <location evidence="12">Golgi apparatus membrane</location>
        <topology evidence="12">Multi-pass membrane protein</topology>
    </subcellularLocation>
    <subcellularLocation>
        <location evidence="12">Endoplasmic reticulum membrane</location>
        <topology evidence="12">Multi-pass membrane protein</topology>
    </subcellularLocation>
</comment>
<evidence type="ECO:0000256" key="3">
    <source>
        <dbReference type="ARBA" id="ARBA00010425"/>
    </source>
</evidence>
<feature type="transmembrane region" description="Helical" evidence="12">
    <location>
        <begin position="352"/>
        <end position="371"/>
    </location>
</feature>
<dbReference type="GO" id="GO:0030659">
    <property type="term" value="C:cytoplasmic vesicle membrane"/>
    <property type="evidence" value="ECO:0007669"/>
    <property type="project" value="UniProtKB-SubCell"/>
</dbReference>
<keyword evidence="12" id="KW-0256">Endoplasmic reticulum</keyword>
<feature type="transmembrane region" description="Helical" evidence="12">
    <location>
        <begin position="297"/>
        <end position="315"/>
    </location>
</feature>
<dbReference type="OrthoDB" id="417037at2759"/>
<organism evidence="14 15">
    <name type="scientific">Coniella lustricola</name>
    <dbReference type="NCBI Taxonomy" id="2025994"/>
    <lineage>
        <taxon>Eukaryota</taxon>
        <taxon>Fungi</taxon>
        <taxon>Dikarya</taxon>
        <taxon>Ascomycota</taxon>
        <taxon>Pezizomycotina</taxon>
        <taxon>Sordariomycetes</taxon>
        <taxon>Sordariomycetidae</taxon>
        <taxon>Diaporthales</taxon>
        <taxon>Schizoparmaceae</taxon>
        <taxon>Coniella</taxon>
    </lineage>
</organism>
<evidence type="ECO:0000313" key="15">
    <source>
        <dbReference type="Proteomes" id="UP000241462"/>
    </source>
</evidence>
<dbReference type="AlphaFoldDB" id="A0A2T3AA18"/>
<dbReference type="EMBL" id="KZ678428">
    <property type="protein sequence ID" value="PSR88500.1"/>
    <property type="molecule type" value="Genomic_DNA"/>
</dbReference>
<dbReference type="InterPro" id="IPR050186">
    <property type="entry name" value="TPT_transporter"/>
</dbReference>
<feature type="transmembrane region" description="Helical" evidence="12">
    <location>
        <begin position="183"/>
        <end position="203"/>
    </location>
</feature>
<evidence type="ECO:0000256" key="8">
    <source>
        <dbReference type="ARBA" id="ARBA00022989"/>
    </source>
</evidence>
<evidence type="ECO:0000256" key="5">
    <source>
        <dbReference type="ARBA" id="ARBA00022448"/>
    </source>
</evidence>
<dbReference type="Pfam" id="PF08449">
    <property type="entry name" value="UAA"/>
    <property type="match status" value="1"/>
</dbReference>
<accession>A0A2T3AA18</accession>
<evidence type="ECO:0000256" key="9">
    <source>
        <dbReference type="ARBA" id="ARBA00023034"/>
    </source>
</evidence>
<feature type="transmembrane region" description="Helical" evidence="12">
    <location>
        <begin position="148"/>
        <end position="171"/>
    </location>
</feature>
<dbReference type="NCBIfam" id="TIGR00803">
    <property type="entry name" value="nst"/>
    <property type="match status" value="1"/>
</dbReference>
<evidence type="ECO:0000256" key="12">
    <source>
        <dbReference type="RuleBase" id="RU367097"/>
    </source>
</evidence>
<comment type="subunit">
    <text evidence="4 12">Homooligomer.</text>
</comment>
<evidence type="ECO:0000256" key="2">
    <source>
        <dbReference type="ARBA" id="ARBA00004439"/>
    </source>
</evidence>
<dbReference type="Proteomes" id="UP000241462">
    <property type="component" value="Unassembled WGS sequence"/>
</dbReference>
<keyword evidence="6 12" id="KW-0762">Sugar transport</keyword>
<dbReference type="GO" id="GO:0055085">
    <property type="term" value="P:transmembrane transport"/>
    <property type="evidence" value="ECO:0007669"/>
    <property type="project" value="InterPro"/>
</dbReference>
<keyword evidence="15" id="KW-1185">Reference proteome</keyword>
<sequence>MPSKRDDDYVVDLADGDEHELEELNGNGNGNGNGSHKPRSPRGSGPQGQQQTGSGALATLVNNPTASILGYCLASISMTVVNKFVVSGSDWNLMFLYLAIQSIVCIIAILICQQLGFLSLEQFNVDNAKQWSPIAVLLVAQIYTGGKALQFLSVPVFTIFKNLTIIVIAYGEVLLSGGRVTPLVLLSFGLMVFSSVVAAWADIQATLGADSHPTETSDALKTLNAGYAWMFANVFCAAAYVLGKGRVMKKLQTRDWDATYYSNLLSIPVLVLGSLLVEDWSADNFSRNFPEETRRSLITGMIYSGAGAIFISYASTWCQRVTSSTTYSMVGALNKLPIAISGLVFFDAPITFGSVLAIFFGFISGIVYAWAKIREKQKAMMTLPTRR</sequence>
<feature type="transmembrane region" description="Helical" evidence="12">
    <location>
        <begin position="327"/>
        <end position="346"/>
    </location>
</feature>
<feature type="region of interest" description="Disordered" evidence="13">
    <location>
        <begin position="20"/>
        <end position="54"/>
    </location>
</feature>
<dbReference type="GO" id="GO:0005789">
    <property type="term" value="C:endoplasmic reticulum membrane"/>
    <property type="evidence" value="ECO:0007669"/>
    <property type="project" value="UniProtKB-SubCell"/>
</dbReference>